<sequence length="104" mass="10597">MLGVVTDTSGRMETTPAAWAVWGSVSTEKSGVPGTLTAGSGGTLLFTATGPGEVGDDDRLVFTSAAHAGVMAEVGRLTKADGGWQVERGVDLKQYQLSTVAVTP</sequence>
<comment type="caution">
    <text evidence="1">The sequence shown here is derived from an EMBL/GenBank/DDBJ whole genome shotgun (WGS) entry which is preliminary data.</text>
</comment>
<accession>A0ABX9DXT4</accession>
<dbReference type="EMBL" id="QLTT01000012">
    <property type="protein sequence ID" value="RAS60369.1"/>
    <property type="molecule type" value="Genomic_DNA"/>
</dbReference>
<protein>
    <submittedName>
        <fullName evidence="1">Uncharacterized protein</fullName>
    </submittedName>
</protein>
<name>A0ABX9DXT4_9PSEU</name>
<evidence type="ECO:0000313" key="1">
    <source>
        <dbReference type="EMBL" id="RAS60369.1"/>
    </source>
</evidence>
<reference evidence="1 2" key="1">
    <citation type="submission" date="2018-06" db="EMBL/GenBank/DDBJ databases">
        <title>Genomic Encyclopedia of Type Strains, Phase IV (KMG-IV): sequencing the most valuable type-strain genomes for metagenomic binning, comparative biology and taxonomic classification.</title>
        <authorList>
            <person name="Goeker M."/>
        </authorList>
    </citation>
    <scope>NUCLEOTIDE SEQUENCE [LARGE SCALE GENOMIC DNA]</scope>
    <source>
        <strain evidence="1 2">DSM 45479</strain>
    </source>
</reference>
<evidence type="ECO:0000313" key="2">
    <source>
        <dbReference type="Proteomes" id="UP000248714"/>
    </source>
</evidence>
<dbReference type="Proteomes" id="UP000248714">
    <property type="component" value="Unassembled WGS sequence"/>
</dbReference>
<gene>
    <name evidence="1" type="ORF">C8D87_112268</name>
</gene>
<keyword evidence="2" id="KW-1185">Reference proteome</keyword>
<proteinExistence type="predicted"/>
<organism evidence="1 2">
    <name type="scientific">Lentzea atacamensis</name>
    <dbReference type="NCBI Taxonomy" id="531938"/>
    <lineage>
        <taxon>Bacteria</taxon>
        <taxon>Bacillati</taxon>
        <taxon>Actinomycetota</taxon>
        <taxon>Actinomycetes</taxon>
        <taxon>Pseudonocardiales</taxon>
        <taxon>Pseudonocardiaceae</taxon>
        <taxon>Lentzea</taxon>
    </lineage>
</organism>